<accession>A0A3B0RVB4</accession>
<sequence length="56" mass="6160">SDVSEFLDEIEAYDEPFLGSLVNDVTEADDPQLSGIDPERAETLVDEIVKFLNGDS</sequence>
<reference evidence="1" key="1">
    <citation type="submission" date="2018-06" db="EMBL/GenBank/DDBJ databases">
        <authorList>
            <person name="Zhirakovskaya E."/>
        </authorList>
    </citation>
    <scope>NUCLEOTIDE SEQUENCE</scope>
</reference>
<proteinExistence type="predicted"/>
<protein>
    <submittedName>
        <fullName evidence="1">Uncharacterized protein</fullName>
    </submittedName>
</protein>
<name>A0A3B0RVB4_9ZZZZ</name>
<evidence type="ECO:0000313" key="1">
    <source>
        <dbReference type="EMBL" id="VAV92436.1"/>
    </source>
</evidence>
<feature type="non-terminal residue" evidence="1">
    <location>
        <position position="1"/>
    </location>
</feature>
<organism evidence="1">
    <name type="scientific">hydrothermal vent metagenome</name>
    <dbReference type="NCBI Taxonomy" id="652676"/>
    <lineage>
        <taxon>unclassified sequences</taxon>
        <taxon>metagenomes</taxon>
        <taxon>ecological metagenomes</taxon>
    </lineage>
</organism>
<dbReference type="AlphaFoldDB" id="A0A3B0RVB4"/>
<gene>
    <name evidence="1" type="ORF">MNBD_ACTINO01-2176</name>
</gene>
<dbReference type="EMBL" id="UOEI01000081">
    <property type="protein sequence ID" value="VAV92436.1"/>
    <property type="molecule type" value="Genomic_DNA"/>
</dbReference>